<evidence type="ECO:0000313" key="2">
    <source>
        <dbReference type="EMBL" id="VDK17931.1"/>
    </source>
</evidence>
<evidence type="ECO:0000313" key="4">
    <source>
        <dbReference type="WBParaSite" id="ASIM_0000074101-mRNA-1"/>
    </source>
</evidence>
<dbReference type="InterPro" id="IPR052322">
    <property type="entry name" value="Mito_rRNA_Mtase_NSUN4"/>
</dbReference>
<dbReference type="PANTHER" id="PTHR46955:SF5">
    <property type="entry name" value="G_PROTEIN_RECEP_F1_2 DOMAIN-CONTAINING PROTEIN"/>
    <property type="match status" value="1"/>
</dbReference>
<protein>
    <submittedName>
        <fullName evidence="4">G_PROTEIN_RECEP_F1_2 domain-containing protein</fullName>
    </submittedName>
</protein>
<dbReference type="AlphaFoldDB" id="A0A0M3IZQ8"/>
<gene>
    <name evidence="2" type="ORF">ASIM_LOCUS641</name>
</gene>
<proteinExistence type="predicted"/>
<reference evidence="4" key="1">
    <citation type="submission" date="2017-02" db="UniProtKB">
        <authorList>
            <consortium name="WormBaseParasite"/>
        </authorList>
    </citation>
    <scope>IDENTIFICATION</scope>
</reference>
<dbReference type="OrthoDB" id="5841990at2759"/>
<dbReference type="Proteomes" id="UP000267096">
    <property type="component" value="Unassembled WGS sequence"/>
</dbReference>
<reference evidence="2 3" key="2">
    <citation type="submission" date="2018-11" db="EMBL/GenBank/DDBJ databases">
        <authorList>
            <consortium name="Pathogen Informatics"/>
        </authorList>
    </citation>
    <scope>NUCLEOTIDE SEQUENCE [LARGE SCALE GENOMIC DNA]</scope>
</reference>
<dbReference type="EMBL" id="UYRR01000481">
    <property type="protein sequence ID" value="VDK17931.1"/>
    <property type="molecule type" value="Genomic_DNA"/>
</dbReference>
<dbReference type="PANTHER" id="PTHR46955">
    <property type="entry name" value="PROTEIN CBG01349-RELATED"/>
    <property type="match status" value="1"/>
</dbReference>
<feature type="transmembrane region" description="Helical" evidence="1">
    <location>
        <begin position="257"/>
        <end position="278"/>
    </location>
</feature>
<sequence length="370" mass="42606">MVLDDAWNRTVQTSGHAGILPVHIATLLLSVTNCLLNGFICVSFHCNRILFSKCRLHIFLAFALTNALSGFFTIPTSINLFVHNNLNCPRWTIILGSAFEIALDRMRKLLTMTIAIERLYAVYLPSQYYLMHHIDFARRCCLVSTLWGCFDAIFMIVEDDLFQIRMHCVTTSSSGPIFHTYFLISSITFGVLLLFLYVLFIVKLCVISETNANLHNHIQAYAVKSNYRQVFRVISISEILFCLVEFQCKFYFQANSLAAMIVLSVLLFSVVPCALYSYDLIVDKDLNLVTKEPHCSSNAKWRSFLIDWGVSEMLWNIVFMEAGPVITMGYHMYGCSSFFIYSWQHRDIRRAIIRTGRRSIRCDWSEPQSF</sequence>
<keyword evidence="3" id="KW-1185">Reference proteome</keyword>
<keyword evidence="1" id="KW-0812">Transmembrane</keyword>
<dbReference type="Pfam" id="PF10316">
    <property type="entry name" value="7TM_GPCR_Srbc"/>
    <property type="match status" value="1"/>
</dbReference>
<keyword evidence="1" id="KW-1133">Transmembrane helix</keyword>
<accession>A0A0M3IZQ8</accession>
<feature type="transmembrane region" description="Helical" evidence="1">
    <location>
        <begin position="20"/>
        <end position="44"/>
    </location>
</feature>
<evidence type="ECO:0000256" key="1">
    <source>
        <dbReference type="SAM" id="Phobius"/>
    </source>
</evidence>
<dbReference type="WBParaSite" id="ASIM_0000074101-mRNA-1">
    <property type="protein sequence ID" value="ASIM_0000074101-mRNA-1"/>
    <property type="gene ID" value="ASIM_0000074101"/>
</dbReference>
<evidence type="ECO:0000313" key="3">
    <source>
        <dbReference type="Proteomes" id="UP000267096"/>
    </source>
</evidence>
<dbReference type="InterPro" id="IPR019420">
    <property type="entry name" value="7TM_GPCR_serpentine_rcpt_Srbc"/>
</dbReference>
<organism evidence="4">
    <name type="scientific">Anisakis simplex</name>
    <name type="common">Herring worm</name>
    <dbReference type="NCBI Taxonomy" id="6269"/>
    <lineage>
        <taxon>Eukaryota</taxon>
        <taxon>Metazoa</taxon>
        <taxon>Ecdysozoa</taxon>
        <taxon>Nematoda</taxon>
        <taxon>Chromadorea</taxon>
        <taxon>Rhabditida</taxon>
        <taxon>Spirurina</taxon>
        <taxon>Ascaridomorpha</taxon>
        <taxon>Ascaridoidea</taxon>
        <taxon>Anisakidae</taxon>
        <taxon>Anisakis</taxon>
        <taxon>Anisakis simplex complex</taxon>
    </lineage>
</organism>
<keyword evidence="1" id="KW-0472">Membrane</keyword>
<name>A0A0M3IZQ8_ANISI</name>
<feature type="transmembrane region" description="Helical" evidence="1">
    <location>
        <begin position="313"/>
        <end position="341"/>
    </location>
</feature>
<dbReference type="Gene3D" id="1.20.1070.10">
    <property type="entry name" value="Rhodopsin 7-helix transmembrane proteins"/>
    <property type="match status" value="1"/>
</dbReference>
<feature type="transmembrane region" description="Helical" evidence="1">
    <location>
        <begin position="56"/>
        <end position="74"/>
    </location>
</feature>
<feature type="transmembrane region" description="Helical" evidence="1">
    <location>
        <begin position="177"/>
        <end position="202"/>
    </location>
</feature>